<keyword evidence="4" id="KW-0812">Transmembrane</keyword>
<evidence type="ECO:0000256" key="1">
    <source>
        <dbReference type="ARBA" id="ARBA00004241"/>
    </source>
</evidence>
<dbReference type="Pfam" id="PF03895">
    <property type="entry name" value="YadA_anchor"/>
    <property type="match status" value="1"/>
</dbReference>
<dbReference type="Proteomes" id="UP000238163">
    <property type="component" value="Unassembled WGS sequence"/>
</dbReference>
<evidence type="ECO:0000259" key="9">
    <source>
        <dbReference type="Pfam" id="PF03895"/>
    </source>
</evidence>
<evidence type="ECO:0000256" key="8">
    <source>
        <dbReference type="SAM" id="SignalP"/>
    </source>
</evidence>
<organism evidence="10 11">
    <name type="scientific">Vibrio mediterranei</name>
    <dbReference type="NCBI Taxonomy" id="689"/>
    <lineage>
        <taxon>Bacteria</taxon>
        <taxon>Pseudomonadati</taxon>
        <taxon>Pseudomonadota</taxon>
        <taxon>Gammaproteobacteria</taxon>
        <taxon>Vibrionales</taxon>
        <taxon>Vibrionaceae</taxon>
        <taxon>Vibrio</taxon>
    </lineage>
</organism>
<dbReference type="Gene3D" id="3.30.1300.30">
    <property type="entry name" value="GSPII I/J protein-like"/>
    <property type="match status" value="1"/>
</dbReference>
<feature type="domain" description="Trimeric autotransporter adhesin YadA-like C-terminal membrane anchor" evidence="9">
    <location>
        <begin position="296"/>
        <end position="358"/>
    </location>
</feature>
<keyword evidence="11" id="KW-1185">Reference proteome</keyword>
<evidence type="ECO:0000256" key="6">
    <source>
        <dbReference type="ARBA" id="ARBA00023136"/>
    </source>
</evidence>
<comment type="subcellular location">
    <subcellularLocation>
        <location evidence="2">Cell outer membrane</location>
    </subcellularLocation>
    <subcellularLocation>
        <location evidence="1">Cell surface</location>
    </subcellularLocation>
</comment>
<reference evidence="10 11" key="1">
    <citation type="submission" date="2017-09" db="EMBL/GenBank/DDBJ databases">
        <authorList>
            <person name="Girard L."/>
            <person name="Lami R."/>
            <person name="Suzuki M."/>
            <person name="Baudart J."/>
        </authorList>
    </citation>
    <scope>NUCLEOTIDE SEQUENCE [LARGE SCALE GENOMIC DNA]</scope>
    <source>
        <strain evidence="10 11">17LN0615E</strain>
    </source>
</reference>
<keyword evidence="6" id="KW-0472">Membrane</keyword>
<protein>
    <recommendedName>
        <fullName evidence="9">Trimeric autotransporter adhesin YadA-like C-terminal membrane anchor domain-containing protein</fullName>
    </recommendedName>
</protein>
<feature type="signal peptide" evidence="8">
    <location>
        <begin position="1"/>
        <end position="20"/>
    </location>
</feature>
<evidence type="ECO:0000256" key="5">
    <source>
        <dbReference type="ARBA" id="ARBA00022729"/>
    </source>
</evidence>
<dbReference type="SUPFAM" id="SSF54523">
    <property type="entry name" value="Pili subunits"/>
    <property type="match status" value="1"/>
</dbReference>
<keyword evidence="3" id="KW-1134">Transmembrane beta strand</keyword>
<evidence type="ECO:0000256" key="4">
    <source>
        <dbReference type="ARBA" id="ARBA00022692"/>
    </source>
</evidence>
<reference evidence="10 11" key="2">
    <citation type="submission" date="2018-03" db="EMBL/GenBank/DDBJ databases">
        <title>Genetic Diversity and Phenotypic Plasticity of AHL Mediated Quorum Sensing in Environmental Strains of Vibrio mediterranei.</title>
        <authorList>
            <person name="Lantoine F."/>
            <person name="Vouve F."/>
        </authorList>
    </citation>
    <scope>NUCLEOTIDE SEQUENCE [LARGE SCALE GENOMIC DNA]</scope>
    <source>
        <strain evidence="10 11">17LN0615E</strain>
    </source>
</reference>
<gene>
    <name evidence="10" type="ORF">COR51_09205</name>
</gene>
<evidence type="ECO:0000256" key="3">
    <source>
        <dbReference type="ARBA" id="ARBA00022452"/>
    </source>
</evidence>
<proteinExistence type="predicted"/>
<keyword evidence="5 8" id="KW-0732">Signal</keyword>
<evidence type="ECO:0000256" key="2">
    <source>
        <dbReference type="ARBA" id="ARBA00004442"/>
    </source>
</evidence>
<evidence type="ECO:0000313" key="11">
    <source>
        <dbReference type="Proteomes" id="UP000238163"/>
    </source>
</evidence>
<name>A0ABX5DHR0_9VIBR</name>
<comment type="caution">
    <text evidence="10">The sequence shown here is derived from an EMBL/GenBank/DDBJ whole genome shotgun (WGS) entry which is preliminary data.</text>
</comment>
<evidence type="ECO:0000313" key="10">
    <source>
        <dbReference type="EMBL" id="PRQ67821.1"/>
    </source>
</evidence>
<evidence type="ECO:0000256" key="7">
    <source>
        <dbReference type="ARBA" id="ARBA00023237"/>
    </source>
</evidence>
<dbReference type="EMBL" id="NWTN01000004">
    <property type="protein sequence ID" value="PRQ67821.1"/>
    <property type="molecule type" value="Genomic_DNA"/>
</dbReference>
<feature type="chain" id="PRO_5046562167" description="Trimeric autotransporter adhesin YadA-like C-terminal membrane anchor domain-containing protein" evidence="8">
    <location>
        <begin position="21"/>
        <end position="359"/>
    </location>
</feature>
<sequence length="359" mass="38578">MKKTLIALTVTSLFSTCALASTGNVAVELGEIENVVNELAADGYTVDVVEVSNGKMKSVIRDAEGVAIGTVESKNGSHYISNDNNLIDINTNTGKITRVQRTDGGGTTVDTYQVVDNWKPNNDVANHTDGTEMETATQVEDAIERVKASDPKKITDIRLKDGQGKEVAVINKGNIDSYIQEFNKLDDKDKAQVLRDIKAAATNGQIKEHTVETPNNDIIEIDTEVNARIEEAGKAIYKDAAIAYNDLDSRVNSNSNRISGLESQMKKMGDKMLDLEDRMDGVVATSHAVTNARPMVQDAGEFAMGVGIGAAGSKQALALGGAYQFNANWSSSMTVNYETAGKRSNSQVSAGAGVQYRFK</sequence>
<keyword evidence="7" id="KW-0998">Cell outer membrane</keyword>
<accession>A0ABX5DHR0</accession>
<dbReference type="InterPro" id="IPR005594">
    <property type="entry name" value="YadA_C"/>
</dbReference>
<dbReference type="InterPro" id="IPR045584">
    <property type="entry name" value="Pilin-like"/>
</dbReference>
<dbReference type="RefSeq" id="WP_096442598.1">
    <property type="nucleotide sequence ID" value="NZ_JAKEUG010000002.1"/>
</dbReference>